<dbReference type="SUPFAM" id="SSF51735">
    <property type="entry name" value="NAD(P)-binding Rossmann-fold domains"/>
    <property type="match status" value="1"/>
</dbReference>
<dbReference type="PANTHER" id="PTHR43639">
    <property type="entry name" value="OXIDOREDUCTASE, SHORT-CHAIN DEHYDROGENASE/REDUCTASE FAMILY (AFU_ORTHOLOGUE AFUA_5G02870)"/>
    <property type="match status" value="1"/>
</dbReference>
<dbReference type="CDD" id="cd05233">
    <property type="entry name" value="SDR_c"/>
    <property type="match status" value="1"/>
</dbReference>
<accession>A0A2M8Q707</accession>
<name>A0A2M8Q707_9CHLR</name>
<comment type="caution">
    <text evidence="3">The sequence shown here is derived from an EMBL/GenBank/DDBJ whole genome shotgun (WGS) entry which is preliminary data.</text>
</comment>
<dbReference type="Pfam" id="PF00106">
    <property type="entry name" value="adh_short"/>
    <property type="match status" value="1"/>
</dbReference>
<evidence type="ECO:0000256" key="2">
    <source>
        <dbReference type="ARBA" id="ARBA00023002"/>
    </source>
</evidence>
<proteinExistence type="inferred from homology"/>
<sequence length="119" mass="12642">MGNYAFDFTDHTVLITGASRGIGAATAKLFARSGARVVVNYREDRAGAEQVAAEIAAADGQAMVVQGDAGDENDVRRMMETVGAQWGPVRVLVHNASAINRSYFLDATLGDFDLMFGAN</sequence>
<dbReference type="AlphaFoldDB" id="A0A2M8Q707"/>
<dbReference type="InterPro" id="IPR002347">
    <property type="entry name" value="SDR_fam"/>
</dbReference>
<organism evidence="3 4">
    <name type="scientific">Candidatus Thermofonsia Clade 3 bacterium</name>
    <dbReference type="NCBI Taxonomy" id="2364212"/>
    <lineage>
        <taxon>Bacteria</taxon>
        <taxon>Bacillati</taxon>
        <taxon>Chloroflexota</taxon>
        <taxon>Candidatus Thermofontia</taxon>
        <taxon>Candidatus Thermofonsia Clade 3</taxon>
    </lineage>
</organism>
<gene>
    <name evidence="3" type="ORF">CUN48_18210</name>
</gene>
<comment type="similarity">
    <text evidence="1">Belongs to the short-chain dehydrogenases/reductases (SDR) family.</text>
</comment>
<dbReference type="PANTHER" id="PTHR43639:SF1">
    <property type="entry name" value="SHORT-CHAIN DEHYDROGENASE_REDUCTASE FAMILY PROTEIN"/>
    <property type="match status" value="1"/>
</dbReference>
<dbReference type="GO" id="GO:0016491">
    <property type="term" value="F:oxidoreductase activity"/>
    <property type="evidence" value="ECO:0007669"/>
    <property type="project" value="UniProtKB-KW"/>
</dbReference>
<dbReference type="EMBL" id="PGTN01000959">
    <property type="protein sequence ID" value="PJF45570.1"/>
    <property type="molecule type" value="Genomic_DNA"/>
</dbReference>
<keyword evidence="2" id="KW-0560">Oxidoreductase</keyword>
<dbReference type="Gene3D" id="3.40.50.720">
    <property type="entry name" value="NAD(P)-binding Rossmann-like Domain"/>
    <property type="match status" value="1"/>
</dbReference>
<protein>
    <submittedName>
        <fullName evidence="3">3-oxoacyl-ACP reductase</fullName>
    </submittedName>
</protein>
<evidence type="ECO:0000313" key="4">
    <source>
        <dbReference type="Proteomes" id="UP000230790"/>
    </source>
</evidence>
<dbReference type="InterPro" id="IPR036291">
    <property type="entry name" value="NAD(P)-bd_dom_sf"/>
</dbReference>
<evidence type="ECO:0000256" key="1">
    <source>
        <dbReference type="ARBA" id="ARBA00006484"/>
    </source>
</evidence>
<evidence type="ECO:0000313" key="3">
    <source>
        <dbReference type="EMBL" id="PJF45570.1"/>
    </source>
</evidence>
<feature type="non-terminal residue" evidence="3">
    <location>
        <position position="119"/>
    </location>
</feature>
<dbReference type="Proteomes" id="UP000230790">
    <property type="component" value="Unassembled WGS sequence"/>
</dbReference>
<reference evidence="3 4" key="1">
    <citation type="submission" date="2017-11" db="EMBL/GenBank/DDBJ databases">
        <title>Evolution of Phototrophy in the Chloroflexi Phylum Driven by Horizontal Gene Transfer.</title>
        <authorList>
            <person name="Ward L.M."/>
            <person name="Hemp J."/>
            <person name="Shih P.M."/>
            <person name="Mcglynn S.E."/>
            <person name="Fischer W."/>
        </authorList>
    </citation>
    <scope>NUCLEOTIDE SEQUENCE [LARGE SCALE GENOMIC DNA]</scope>
    <source>
        <strain evidence="3">JP3_7</strain>
    </source>
</reference>
<dbReference type="PRINTS" id="PR00081">
    <property type="entry name" value="GDHRDH"/>
</dbReference>